<evidence type="ECO:0000256" key="6">
    <source>
        <dbReference type="ARBA" id="ARBA00022691"/>
    </source>
</evidence>
<keyword evidence="4 11" id="KW-0489">Methyltransferase</keyword>
<dbReference type="SUPFAM" id="SSF53335">
    <property type="entry name" value="S-adenosyl-L-methionine-dependent methyltransferases"/>
    <property type="match status" value="1"/>
</dbReference>
<comment type="subcellular location">
    <subcellularLocation>
        <location evidence="1 11">Nucleus</location>
    </subcellularLocation>
</comment>
<dbReference type="GO" id="GO:0000077">
    <property type="term" value="P:DNA damage checkpoint signaling"/>
    <property type="evidence" value="ECO:0007669"/>
    <property type="project" value="TreeGrafter"/>
</dbReference>
<proteinExistence type="inferred from homology"/>
<dbReference type="eggNOG" id="KOG3924">
    <property type="taxonomic scope" value="Eukaryota"/>
</dbReference>
<dbReference type="PROSITE" id="PS51569">
    <property type="entry name" value="DOT1"/>
    <property type="match status" value="1"/>
</dbReference>
<dbReference type="InterPro" id="IPR030445">
    <property type="entry name" value="H3-K79_meTrfase"/>
</dbReference>
<keyword evidence="6 11" id="KW-0949">S-adenosyl-L-methionine</keyword>
<dbReference type="PANTHER" id="PTHR21451:SF0">
    <property type="entry name" value="HISTONE-LYSINE N-METHYLTRANSFERASE, H3 LYSINE-79 SPECIFIC"/>
    <property type="match status" value="1"/>
</dbReference>
<evidence type="ECO:0000259" key="12">
    <source>
        <dbReference type="PROSITE" id="PS51569"/>
    </source>
</evidence>
<evidence type="ECO:0000256" key="3">
    <source>
        <dbReference type="ARBA" id="ARBA00020987"/>
    </source>
</evidence>
<evidence type="ECO:0000256" key="5">
    <source>
        <dbReference type="ARBA" id="ARBA00022679"/>
    </source>
</evidence>
<gene>
    <name evidence="13" type="ORF">DOTSEDRAFT_169911</name>
</gene>
<organism evidence="13 14">
    <name type="scientific">Dothistroma septosporum (strain NZE10 / CBS 128990)</name>
    <name type="common">Red band needle blight fungus</name>
    <name type="synonym">Mycosphaerella pini</name>
    <dbReference type="NCBI Taxonomy" id="675120"/>
    <lineage>
        <taxon>Eukaryota</taxon>
        <taxon>Fungi</taxon>
        <taxon>Dikarya</taxon>
        <taxon>Ascomycota</taxon>
        <taxon>Pezizomycotina</taxon>
        <taxon>Dothideomycetes</taxon>
        <taxon>Dothideomycetidae</taxon>
        <taxon>Mycosphaerellales</taxon>
        <taxon>Mycosphaerellaceae</taxon>
        <taxon>Dothistroma</taxon>
    </lineage>
</organism>
<evidence type="ECO:0000256" key="4">
    <source>
        <dbReference type="ARBA" id="ARBA00022603"/>
    </source>
</evidence>
<dbReference type="EMBL" id="KB446538">
    <property type="protein sequence ID" value="EME44876.1"/>
    <property type="molecule type" value="Genomic_DNA"/>
</dbReference>
<feature type="domain" description="DOT1" evidence="12">
    <location>
        <begin position="1"/>
        <end position="216"/>
    </location>
</feature>
<dbReference type="HOGENOM" id="CLU_095024_0_0_1"/>
<evidence type="ECO:0000313" key="13">
    <source>
        <dbReference type="EMBL" id="EME44876.1"/>
    </source>
</evidence>
<reference evidence="13 14" key="2">
    <citation type="journal article" date="2012" name="PLoS Pathog.">
        <title>Diverse lifestyles and strategies of plant pathogenesis encoded in the genomes of eighteen Dothideomycetes fungi.</title>
        <authorList>
            <person name="Ohm R.A."/>
            <person name="Feau N."/>
            <person name="Henrissat B."/>
            <person name="Schoch C.L."/>
            <person name="Horwitz B.A."/>
            <person name="Barry K.W."/>
            <person name="Condon B.J."/>
            <person name="Copeland A.C."/>
            <person name="Dhillon B."/>
            <person name="Glaser F."/>
            <person name="Hesse C.N."/>
            <person name="Kosti I."/>
            <person name="LaButti K."/>
            <person name="Lindquist E.A."/>
            <person name="Lucas S."/>
            <person name="Salamov A.A."/>
            <person name="Bradshaw R.E."/>
            <person name="Ciuffetti L."/>
            <person name="Hamelin R.C."/>
            <person name="Kema G.H.J."/>
            <person name="Lawrence C."/>
            <person name="Scott J.A."/>
            <person name="Spatafora J.W."/>
            <person name="Turgeon B.G."/>
            <person name="de Wit P.J.G.M."/>
            <person name="Zhong S."/>
            <person name="Goodwin S.B."/>
            <person name="Grigoriev I.V."/>
        </authorList>
    </citation>
    <scope>NUCLEOTIDE SEQUENCE [LARGE SCALE GENOMIC DNA]</scope>
    <source>
        <strain evidence="14">NZE10 / CBS 128990</strain>
    </source>
</reference>
<sequence>MIHHFLEQLYDRAVSPYVDDLNRNKKSREGAYGELQPAFLSRILRQLDINRSSVYLDLGCGVGNTVMQAALETGCEAHGIEREAHPHLVGSYHLQQFHIRSMLWSMHPGKVQLYNGDFLQSPTIDALLPDVDLVLANNVMFGPETDAGIALYARLVQSLKKGARVVSLRPLAMAKLRKVGGSSNSCLAFETREVKYEEGSVSWSGKSGTYYISTKQ</sequence>
<comment type="similarity">
    <text evidence="11">Belongs to the class I-like SAM-binding methyltransferase superfamily. DOT1 family.</text>
</comment>
<evidence type="ECO:0000256" key="9">
    <source>
        <dbReference type="ARBA" id="ARBA00029821"/>
    </source>
</evidence>
<comment type="activity regulation">
    <text evidence="11">Ubiquitination of histone H2B to form H2BK123ub1 is required for efficient DOT1 methyltransferase activity on histone H3.</text>
</comment>
<accession>N1PN72</accession>
<evidence type="ECO:0000256" key="2">
    <source>
        <dbReference type="ARBA" id="ARBA00012190"/>
    </source>
</evidence>
<evidence type="ECO:0000256" key="8">
    <source>
        <dbReference type="ARBA" id="ARBA00023242"/>
    </source>
</evidence>
<comment type="miscellaneous">
    <text evidence="11">In contrast to other lysine histone methyltransferases, it does not contain a SET domain, suggesting the existence of another mechanism for methylation of lysine residues of histones.</text>
</comment>
<keyword evidence="7 11" id="KW-0156">Chromatin regulator</keyword>
<evidence type="ECO:0000256" key="7">
    <source>
        <dbReference type="ARBA" id="ARBA00022853"/>
    </source>
</evidence>
<dbReference type="EC" id="2.1.1.360" evidence="2 11"/>
<evidence type="ECO:0000256" key="10">
    <source>
        <dbReference type="ARBA" id="ARBA00047770"/>
    </source>
</evidence>
<dbReference type="Gene3D" id="3.40.50.150">
    <property type="entry name" value="Vaccinia Virus protein VP39"/>
    <property type="match status" value="1"/>
</dbReference>
<name>N1PN72_DOTSN</name>
<keyword evidence="14" id="KW-1185">Reference proteome</keyword>
<dbReference type="Pfam" id="PF08123">
    <property type="entry name" value="DOT1"/>
    <property type="match status" value="1"/>
</dbReference>
<evidence type="ECO:0000256" key="11">
    <source>
        <dbReference type="RuleBase" id="RU271113"/>
    </source>
</evidence>
<dbReference type="GO" id="GO:0032259">
    <property type="term" value="P:methylation"/>
    <property type="evidence" value="ECO:0007669"/>
    <property type="project" value="UniProtKB-KW"/>
</dbReference>
<dbReference type="STRING" id="675120.N1PN72"/>
<keyword evidence="8 11" id="KW-0539">Nucleus</keyword>
<evidence type="ECO:0000313" key="14">
    <source>
        <dbReference type="Proteomes" id="UP000016933"/>
    </source>
</evidence>
<dbReference type="GO" id="GO:0140956">
    <property type="term" value="F:histone H3K79 trimethyltransferase activity"/>
    <property type="evidence" value="ECO:0007669"/>
    <property type="project" value="UniProtKB-EC"/>
</dbReference>
<dbReference type="AlphaFoldDB" id="N1PN72"/>
<evidence type="ECO:0000256" key="1">
    <source>
        <dbReference type="ARBA" id="ARBA00004123"/>
    </source>
</evidence>
<comment type="catalytic activity">
    <reaction evidence="10 11">
        <text>L-lysyl(79)-[histone H3] + 3 S-adenosyl-L-methionine = N(6),N(6),N(6)-trimethyl-L-lysyl(79)-[histone H3] + 3 S-adenosyl-L-homocysteine + 3 H(+)</text>
        <dbReference type="Rhea" id="RHEA:60328"/>
        <dbReference type="Rhea" id="RHEA-COMP:15549"/>
        <dbReference type="Rhea" id="RHEA-COMP:15552"/>
        <dbReference type="ChEBI" id="CHEBI:15378"/>
        <dbReference type="ChEBI" id="CHEBI:29969"/>
        <dbReference type="ChEBI" id="CHEBI:57856"/>
        <dbReference type="ChEBI" id="CHEBI:59789"/>
        <dbReference type="ChEBI" id="CHEBI:61961"/>
        <dbReference type="EC" id="2.1.1.360"/>
    </reaction>
</comment>
<dbReference type="CDD" id="cd02440">
    <property type="entry name" value="AdoMet_MTases"/>
    <property type="match status" value="1"/>
</dbReference>
<protein>
    <recommendedName>
        <fullName evidence="3 11">Histone-lysine N-methyltransferase, H3 lysine-79 specific</fullName>
        <ecNumber evidence="2 11">2.1.1.360</ecNumber>
    </recommendedName>
    <alternativeName>
        <fullName evidence="9 11">Histone H3-K79 methyltransferase</fullName>
    </alternativeName>
</protein>
<dbReference type="GO" id="GO:0005634">
    <property type="term" value="C:nucleus"/>
    <property type="evidence" value="ECO:0007669"/>
    <property type="project" value="UniProtKB-SubCell"/>
</dbReference>
<reference evidence="14" key="1">
    <citation type="journal article" date="2012" name="PLoS Genet.">
        <title>The genomes of the fungal plant pathogens Cladosporium fulvum and Dothistroma septosporum reveal adaptation to different hosts and lifestyles but also signatures of common ancestry.</title>
        <authorList>
            <person name="de Wit P.J.G.M."/>
            <person name="van der Burgt A."/>
            <person name="Oekmen B."/>
            <person name="Stergiopoulos I."/>
            <person name="Abd-Elsalam K.A."/>
            <person name="Aerts A.L."/>
            <person name="Bahkali A.H."/>
            <person name="Beenen H.G."/>
            <person name="Chettri P."/>
            <person name="Cox M.P."/>
            <person name="Datema E."/>
            <person name="de Vries R.P."/>
            <person name="Dhillon B."/>
            <person name="Ganley A.R."/>
            <person name="Griffiths S.A."/>
            <person name="Guo Y."/>
            <person name="Hamelin R.C."/>
            <person name="Henrissat B."/>
            <person name="Kabir M.S."/>
            <person name="Jashni M.K."/>
            <person name="Kema G."/>
            <person name="Klaubauf S."/>
            <person name="Lapidus A."/>
            <person name="Levasseur A."/>
            <person name="Lindquist E."/>
            <person name="Mehrabi R."/>
            <person name="Ohm R.A."/>
            <person name="Owen T.J."/>
            <person name="Salamov A."/>
            <person name="Schwelm A."/>
            <person name="Schijlen E."/>
            <person name="Sun H."/>
            <person name="van den Burg H.A."/>
            <person name="van Ham R.C.H.J."/>
            <person name="Zhang S."/>
            <person name="Goodwin S.B."/>
            <person name="Grigoriev I.V."/>
            <person name="Collemare J."/>
            <person name="Bradshaw R.E."/>
        </authorList>
    </citation>
    <scope>NUCLEOTIDE SEQUENCE [LARGE SCALE GENOMIC DNA]</scope>
    <source>
        <strain evidence="14">NZE10 / CBS 128990</strain>
    </source>
</reference>
<dbReference type="InterPro" id="IPR029063">
    <property type="entry name" value="SAM-dependent_MTases_sf"/>
</dbReference>
<keyword evidence="5 11" id="KW-0808">Transferase</keyword>
<dbReference type="Proteomes" id="UP000016933">
    <property type="component" value="Unassembled WGS sequence"/>
</dbReference>
<comment type="function">
    <text evidence="11">Histone methyltransferase that specifically trimethylates histone H3 to form H3K79me3. This methylation is required for telomere silencing and for the pachytene checkpoint during the meiotic cell cycle by allowing the recruitment of RAD9 to double strand breaks. Nucleosomes are preferred as substrate compared to free histone.</text>
</comment>
<dbReference type="InterPro" id="IPR025789">
    <property type="entry name" value="DOT1_dom"/>
</dbReference>
<dbReference type="GO" id="GO:0006281">
    <property type="term" value="P:DNA repair"/>
    <property type="evidence" value="ECO:0007669"/>
    <property type="project" value="TreeGrafter"/>
</dbReference>
<dbReference type="PANTHER" id="PTHR21451">
    <property type="entry name" value="HISTONE H3 METHYLTRANSFERASE"/>
    <property type="match status" value="1"/>
</dbReference>
<dbReference type="OMA" id="LDYEWQP"/>
<dbReference type="OrthoDB" id="443402at2759"/>